<reference evidence="1" key="1">
    <citation type="submission" date="2021-01" db="UniProtKB">
        <authorList>
            <consortium name="EnsemblPlants"/>
        </authorList>
    </citation>
    <scope>IDENTIFICATION</scope>
</reference>
<name>A0A7N0V9L9_KALFE</name>
<sequence length="80" mass="9036">MRCWWKAQTQCLLPILGSGSLNRIVAVIGGGVDGCCCLLLLNLQKPYEIWIVFSVRFNGLNWTELIMAVNRTEPRFSAHL</sequence>
<evidence type="ECO:0000313" key="1">
    <source>
        <dbReference type="EnsemblPlants" id="Kaladp0262s0018.1.v1.1.CDS.1"/>
    </source>
</evidence>
<organism evidence="1 2">
    <name type="scientific">Kalanchoe fedtschenkoi</name>
    <name type="common">Lavender scallops</name>
    <name type="synonym">South American air plant</name>
    <dbReference type="NCBI Taxonomy" id="63787"/>
    <lineage>
        <taxon>Eukaryota</taxon>
        <taxon>Viridiplantae</taxon>
        <taxon>Streptophyta</taxon>
        <taxon>Embryophyta</taxon>
        <taxon>Tracheophyta</taxon>
        <taxon>Spermatophyta</taxon>
        <taxon>Magnoliopsida</taxon>
        <taxon>eudicotyledons</taxon>
        <taxon>Gunneridae</taxon>
        <taxon>Pentapetalae</taxon>
        <taxon>Saxifragales</taxon>
        <taxon>Crassulaceae</taxon>
        <taxon>Kalanchoe</taxon>
    </lineage>
</organism>
<accession>A0A7N0V9L9</accession>
<dbReference type="Proteomes" id="UP000594263">
    <property type="component" value="Unplaced"/>
</dbReference>
<dbReference type="EnsemblPlants" id="Kaladp0262s0018.1.v1.1">
    <property type="protein sequence ID" value="Kaladp0262s0018.1.v1.1.CDS.1"/>
    <property type="gene ID" value="Kaladp0262s0018.v1.1"/>
</dbReference>
<dbReference type="AlphaFoldDB" id="A0A7N0V9L9"/>
<proteinExistence type="predicted"/>
<keyword evidence="2" id="KW-1185">Reference proteome</keyword>
<dbReference type="Gramene" id="Kaladp0262s0018.1.v1.1">
    <property type="protein sequence ID" value="Kaladp0262s0018.1.v1.1.CDS.1"/>
    <property type="gene ID" value="Kaladp0262s0018.v1.1"/>
</dbReference>
<protein>
    <submittedName>
        <fullName evidence="1">Uncharacterized protein</fullName>
    </submittedName>
</protein>
<evidence type="ECO:0000313" key="2">
    <source>
        <dbReference type="Proteomes" id="UP000594263"/>
    </source>
</evidence>